<dbReference type="Pfam" id="PF00667">
    <property type="entry name" value="FAD_binding_1"/>
    <property type="match status" value="1"/>
</dbReference>
<dbReference type="PRINTS" id="PR00369">
    <property type="entry name" value="FLAVODOXIN"/>
</dbReference>
<gene>
    <name evidence="14" type="primary">LOC117640981</name>
</gene>
<comment type="subcellular location">
    <subcellularLocation>
        <location evidence="3 10">Cytoplasm</location>
    </subcellularLocation>
</comment>
<comment type="catalytic activity">
    <reaction evidence="10">
        <text>2 oxidized [2Fe-2S]-[protein] + NADPH = 2 reduced [2Fe-2S]-[protein] + NADP(+) + H(+)</text>
        <dbReference type="Rhea" id="RHEA:67716"/>
        <dbReference type="Rhea" id="RHEA-COMP:17327"/>
        <dbReference type="Rhea" id="RHEA-COMP:17328"/>
        <dbReference type="ChEBI" id="CHEBI:15378"/>
        <dbReference type="ChEBI" id="CHEBI:33737"/>
        <dbReference type="ChEBI" id="CHEBI:33738"/>
        <dbReference type="ChEBI" id="CHEBI:57783"/>
        <dbReference type="ChEBI" id="CHEBI:58349"/>
    </reaction>
</comment>
<evidence type="ECO:0000256" key="6">
    <source>
        <dbReference type="ARBA" id="ARBA00022643"/>
    </source>
</evidence>
<dbReference type="GO" id="GO:0016651">
    <property type="term" value="F:oxidoreductase activity, acting on NAD(P)H"/>
    <property type="evidence" value="ECO:0007669"/>
    <property type="project" value="UniProtKB-UniRule"/>
</dbReference>
<name>A0A6P8YB21_THRPL</name>
<protein>
    <recommendedName>
        <fullName evidence="10">NADPH-dependent diflavin oxidoreductase 1</fullName>
        <ecNumber evidence="10">1.18.1.-</ecNumber>
    </recommendedName>
    <alternativeName>
        <fullName evidence="10">NADPH-dependent FMN and FAD-containing oxidoreductase</fullName>
    </alternativeName>
</protein>
<dbReference type="SUPFAM" id="SSF52218">
    <property type="entry name" value="Flavoproteins"/>
    <property type="match status" value="1"/>
</dbReference>
<feature type="binding site" evidence="10">
    <location>
        <begin position="97"/>
        <end position="106"/>
    </location>
    <ligand>
        <name>FMN</name>
        <dbReference type="ChEBI" id="CHEBI:58210"/>
    </ligand>
</feature>
<keyword evidence="6 10" id="KW-0288">FMN</keyword>
<feature type="binding site" evidence="10">
    <location>
        <begin position="12"/>
        <end position="17"/>
    </location>
    <ligand>
        <name>FMN</name>
        <dbReference type="ChEBI" id="CHEBI:58210"/>
    </ligand>
</feature>
<keyword evidence="4 10" id="KW-0963">Cytoplasm</keyword>
<comment type="similarity">
    <text evidence="10">In the C-terminal section; belongs to the flavoprotein pyridine nucleotide cytochrome reductase family.</text>
</comment>
<accession>A0A6P8YB21</accession>
<evidence type="ECO:0000256" key="1">
    <source>
        <dbReference type="ARBA" id="ARBA00001917"/>
    </source>
</evidence>
<comment type="cofactor">
    <cofactor evidence="2 10">
        <name>FAD</name>
        <dbReference type="ChEBI" id="CHEBI:57692"/>
    </cofactor>
</comment>
<keyword evidence="8 10" id="KW-0521">NADP</keyword>
<dbReference type="AlphaFoldDB" id="A0A6P8YB21"/>
<feature type="binding site" evidence="10">
    <location>
        <position position="594"/>
    </location>
    <ligand>
        <name>FAD</name>
        <dbReference type="ChEBI" id="CHEBI:57692"/>
    </ligand>
</feature>
<keyword evidence="9 10" id="KW-0560">Oxidoreductase</keyword>
<evidence type="ECO:0000256" key="9">
    <source>
        <dbReference type="ARBA" id="ARBA00023002"/>
    </source>
</evidence>
<dbReference type="Gene3D" id="3.40.50.80">
    <property type="entry name" value="Nucleotide-binding domain of ferredoxin-NADP reductase (FNR) module"/>
    <property type="match status" value="1"/>
</dbReference>
<dbReference type="GO" id="GO:0016226">
    <property type="term" value="P:iron-sulfur cluster assembly"/>
    <property type="evidence" value="ECO:0007669"/>
    <property type="project" value="UniProtKB-UniRule"/>
</dbReference>
<evidence type="ECO:0000313" key="14">
    <source>
        <dbReference type="RefSeq" id="XP_034233950.1"/>
    </source>
</evidence>
<dbReference type="GO" id="GO:0005829">
    <property type="term" value="C:cytosol"/>
    <property type="evidence" value="ECO:0007669"/>
    <property type="project" value="TreeGrafter"/>
</dbReference>
<dbReference type="GO" id="GO:0050661">
    <property type="term" value="F:NADP binding"/>
    <property type="evidence" value="ECO:0007669"/>
    <property type="project" value="UniProtKB-UniRule"/>
</dbReference>
<feature type="binding site" evidence="10">
    <location>
        <begin position="415"/>
        <end position="418"/>
    </location>
    <ligand>
        <name>FAD</name>
        <dbReference type="ChEBI" id="CHEBI:57692"/>
    </ligand>
</feature>
<dbReference type="InterPro" id="IPR001433">
    <property type="entry name" value="OxRdtase_FAD/NAD-bd"/>
</dbReference>
<proteinExistence type="inferred from homology"/>
<dbReference type="GeneID" id="117640981"/>
<dbReference type="PROSITE" id="PS51384">
    <property type="entry name" value="FAD_FR"/>
    <property type="match status" value="1"/>
</dbReference>
<dbReference type="Pfam" id="PF00258">
    <property type="entry name" value="Flavodoxin_1"/>
    <property type="match status" value="1"/>
</dbReference>
<feature type="binding site" evidence="10">
    <location>
        <begin position="381"/>
        <end position="384"/>
    </location>
    <ligand>
        <name>FAD</name>
        <dbReference type="ChEBI" id="CHEBI:57692"/>
    </ligand>
</feature>
<dbReference type="FunCoup" id="A0A6P8YB21">
    <property type="interactions" value="1486"/>
</dbReference>
<dbReference type="InterPro" id="IPR017927">
    <property type="entry name" value="FAD-bd_FR_type"/>
</dbReference>
<dbReference type="PRINTS" id="PR00371">
    <property type="entry name" value="FPNCR"/>
</dbReference>
<dbReference type="InterPro" id="IPR039261">
    <property type="entry name" value="FNR_nucleotide-bd"/>
</dbReference>
<dbReference type="InterPro" id="IPR008254">
    <property type="entry name" value="Flavodoxin/NO_synth"/>
</dbReference>
<dbReference type="HAMAP" id="MF_03178">
    <property type="entry name" value="NDOR1"/>
    <property type="match status" value="1"/>
</dbReference>
<keyword evidence="13" id="KW-1185">Reference proteome</keyword>
<dbReference type="InterPro" id="IPR001709">
    <property type="entry name" value="Flavoprot_Pyr_Nucl_cyt_Rdtase"/>
</dbReference>
<dbReference type="InterPro" id="IPR017938">
    <property type="entry name" value="Riboflavin_synthase-like_b-brl"/>
</dbReference>
<feature type="domain" description="FAD-binding FR-type" evidence="12">
    <location>
        <begin position="195"/>
        <end position="442"/>
    </location>
</feature>
<dbReference type="PANTHER" id="PTHR19384">
    <property type="entry name" value="NITRIC OXIDE SYNTHASE-RELATED"/>
    <property type="match status" value="1"/>
</dbReference>
<keyword evidence="5 10" id="KW-0285">Flavoprotein</keyword>
<reference evidence="14" key="1">
    <citation type="submission" date="2025-08" db="UniProtKB">
        <authorList>
            <consortium name="RefSeq"/>
        </authorList>
    </citation>
    <scope>IDENTIFICATION</scope>
    <source>
        <tissue evidence="14">Total insect</tissue>
    </source>
</reference>
<feature type="binding site" evidence="10">
    <location>
        <begin position="59"/>
        <end position="62"/>
    </location>
    <ligand>
        <name>FMN</name>
        <dbReference type="ChEBI" id="CHEBI:58210"/>
    </ligand>
</feature>
<comment type="function">
    <text evidence="10">NADPH-dependent reductase which is a central component of the cytosolic iron-sulfur (Fe-S) protein assembly (CIA) machinery. Transfers electrons from NADPH via its FAD and FMN prosthetic groups to the [2Fe-2S] cluster of the anamorsin/DRE2 homolog, another key component of the CIA machinery. In turn, this reduced cluster provides electrons for assembly of cytosolic iron-sulfur cluster proteins.</text>
</comment>
<dbReference type="InterPro" id="IPR029039">
    <property type="entry name" value="Flavoprotein-like_sf"/>
</dbReference>
<dbReference type="GO" id="GO:0005634">
    <property type="term" value="C:nucleus"/>
    <property type="evidence" value="ECO:0007669"/>
    <property type="project" value="UniProtKB-ARBA"/>
</dbReference>
<evidence type="ECO:0000256" key="2">
    <source>
        <dbReference type="ARBA" id="ARBA00001974"/>
    </source>
</evidence>
<dbReference type="InterPro" id="IPR003097">
    <property type="entry name" value="CysJ-like_FAD-binding"/>
</dbReference>
<evidence type="ECO:0000256" key="10">
    <source>
        <dbReference type="HAMAP-Rule" id="MF_03178"/>
    </source>
</evidence>
<dbReference type="PROSITE" id="PS50902">
    <property type="entry name" value="FLAVODOXIN_LIKE"/>
    <property type="match status" value="1"/>
</dbReference>
<dbReference type="GO" id="GO:0050660">
    <property type="term" value="F:flavin adenine dinucleotide binding"/>
    <property type="evidence" value="ECO:0007669"/>
    <property type="project" value="UniProtKB-UniRule"/>
</dbReference>
<dbReference type="Gene3D" id="1.20.990.10">
    <property type="entry name" value="NADPH-cytochrome p450 Reductase, Chain A, domain 3"/>
    <property type="match status" value="1"/>
</dbReference>
<dbReference type="Gene3D" id="2.40.30.10">
    <property type="entry name" value="Translation factors"/>
    <property type="match status" value="1"/>
</dbReference>
<dbReference type="InterPro" id="IPR023173">
    <property type="entry name" value="NADPH_Cyt_P450_Rdtase_alpha"/>
</dbReference>
<sequence>MAGRRILVLYGSQTGTAQEVSERIWREAKLFHLSGPVQAMDEYPITQLLTEQYVVFVCSTTGQGEEPDNMKMFWKFLLRKNLPTNSLRSLKFAVLGLGDSSYAKFNYAAKKLFRRLSNLGGTSLLPLGLADDQHDLGADAVIDPWISQLWDCFLRELPLPPGLTVNPDIKISPRWSIEILESNEVLKPPPIPQKFKAFQSKVKSNDRTTSSTHFQDVRLISFNDCPSDMSYQPGDVLMVRPQNLPDNVKLLMDLLTGDDAKLAGSTLCQETVFSVSQIDPDMVVPEPLKTPQSLINLVTHYWDLNAIPRRYMLKLLAEVTPNELEMEKLQEMASPQGQEMMFDYLSRPKRTILELLADFPHATSHIPYPLLFELFTPIRPRAFSIASSPEAHKGELHILVAIVKYKTKLLKPRLGLCSNWLASLKPGNAVNLWLQKGSLRFPSKQDVPVVMIGPGTGVAPFRSYIHQRNSEGTASAEILHLYFGCRKKDGDFHFSKDWFALQKAGKVTLNCAFSRDQEDKIYVQHLLSRDKELMWKFLRAGGYVFVAGNSNNMPTSVREAFRDSAVSCGGLGIDAANAFIDKMEREGRYQTETWA</sequence>
<feature type="binding site" evidence="10">
    <location>
        <position position="132"/>
    </location>
    <ligand>
        <name>FMN</name>
        <dbReference type="ChEBI" id="CHEBI:58210"/>
    </ligand>
</feature>
<dbReference type="SUPFAM" id="SSF52343">
    <property type="entry name" value="Ferredoxin reductase-like, C-terminal NADP-linked domain"/>
    <property type="match status" value="1"/>
</dbReference>
<dbReference type="GO" id="GO:0010181">
    <property type="term" value="F:FMN binding"/>
    <property type="evidence" value="ECO:0007669"/>
    <property type="project" value="UniProtKB-UniRule"/>
</dbReference>
<dbReference type="InterPro" id="IPR028879">
    <property type="entry name" value="NDOR1"/>
</dbReference>
<dbReference type="InParanoid" id="A0A6P8YB21"/>
<evidence type="ECO:0000256" key="4">
    <source>
        <dbReference type="ARBA" id="ARBA00022490"/>
    </source>
</evidence>
<comment type="cofactor">
    <cofactor evidence="1 10">
        <name>FMN</name>
        <dbReference type="ChEBI" id="CHEBI:58210"/>
    </cofactor>
</comment>
<feature type="binding site" evidence="10">
    <location>
        <begin position="514"/>
        <end position="515"/>
    </location>
    <ligand>
        <name>NADP(+)</name>
        <dbReference type="ChEBI" id="CHEBI:58349"/>
    </ligand>
</feature>
<dbReference type="Pfam" id="PF00175">
    <property type="entry name" value="NAD_binding_1"/>
    <property type="match status" value="1"/>
</dbReference>
<dbReference type="GO" id="GO:0160246">
    <property type="term" value="F:NADPH-iron-sulfur [2Fe-2S] protein oxidoreductase activity"/>
    <property type="evidence" value="ECO:0007669"/>
    <property type="project" value="InterPro"/>
</dbReference>
<feature type="binding site" evidence="10">
    <location>
        <position position="456"/>
    </location>
    <ligand>
        <name>NADP(+)</name>
        <dbReference type="ChEBI" id="CHEBI:58349"/>
    </ligand>
</feature>
<dbReference type="Gene3D" id="3.40.50.360">
    <property type="match status" value="1"/>
</dbReference>
<evidence type="ECO:0000256" key="7">
    <source>
        <dbReference type="ARBA" id="ARBA00022827"/>
    </source>
</evidence>
<dbReference type="OrthoDB" id="1856718at2759"/>
<dbReference type="EC" id="1.18.1.-" evidence="10"/>
<comment type="similarity">
    <text evidence="10">Belongs to the NADPH-dependent diflavin oxidoreductase NDOR1 family.</text>
</comment>
<comment type="caution">
    <text evidence="10">Lacks conserved residue(s) required for the propagation of feature annotation.</text>
</comment>
<evidence type="ECO:0000259" key="11">
    <source>
        <dbReference type="PROSITE" id="PS50902"/>
    </source>
</evidence>
<dbReference type="RefSeq" id="XP_034233950.1">
    <property type="nucleotide sequence ID" value="XM_034378059.1"/>
</dbReference>
<evidence type="ECO:0000259" key="12">
    <source>
        <dbReference type="PROSITE" id="PS51384"/>
    </source>
</evidence>
<dbReference type="KEGG" id="tpal:117640981"/>
<comment type="similarity">
    <text evidence="10">In the N-terminal section; belongs to the flavodoxin family.</text>
</comment>
<feature type="domain" description="Flavodoxin-like" evidence="11">
    <location>
        <begin position="6"/>
        <end position="150"/>
    </location>
</feature>
<organism evidence="14">
    <name type="scientific">Thrips palmi</name>
    <name type="common">Melon thrips</name>
    <dbReference type="NCBI Taxonomy" id="161013"/>
    <lineage>
        <taxon>Eukaryota</taxon>
        <taxon>Metazoa</taxon>
        <taxon>Ecdysozoa</taxon>
        <taxon>Arthropoda</taxon>
        <taxon>Hexapoda</taxon>
        <taxon>Insecta</taxon>
        <taxon>Pterygota</taxon>
        <taxon>Neoptera</taxon>
        <taxon>Paraneoptera</taxon>
        <taxon>Thysanoptera</taxon>
        <taxon>Terebrantia</taxon>
        <taxon>Thripoidea</taxon>
        <taxon>Thripidae</taxon>
        <taxon>Thrips</taxon>
    </lineage>
</organism>
<evidence type="ECO:0000256" key="3">
    <source>
        <dbReference type="ARBA" id="ARBA00004496"/>
    </source>
</evidence>
<dbReference type="FunFam" id="3.40.50.360:FF:000015">
    <property type="entry name" value="NADPH-dependent diflavin oxidoreductase 1"/>
    <property type="match status" value="1"/>
</dbReference>
<dbReference type="Proteomes" id="UP000515158">
    <property type="component" value="Unplaced"/>
</dbReference>
<evidence type="ECO:0000313" key="13">
    <source>
        <dbReference type="Proteomes" id="UP000515158"/>
    </source>
</evidence>
<dbReference type="InterPro" id="IPR001094">
    <property type="entry name" value="Flavdoxin-like"/>
</dbReference>
<evidence type="ECO:0000256" key="8">
    <source>
        <dbReference type="ARBA" id="ARBA00022857"/>
    </source>
</evidence>
<dbReference type="FunFam" id="3.40.50.80:FF:000032">
    <property type="entry name" value="NADPH-dependent diflavin oxidoreductase 1"/>
    <property type="match status" value="1"/>
</dbReference>
<keyword evidence="7 10" id="KW-0274">FAD</keyword>
<evidence type="ECO:0000256" key="5">
    <source>
        <dbReference type="ARBA" id="ARBA00022630"/>
    </source>
</evidence>
<feature type="binding site" evidence="10">
    <location>
        <begin position="520"/>
        <end position="524"/>
    </location>
    <ligand>
        <name>NADP(+)</name>
        <dbReference type="ChEBI" id="CHEBI:58349"/>
    </ligand>
</feature>
<dbReference type="SUPFAM" id="SSF63380">
    <property type="entry name" value="Riboflavin synthase domain-like"/>
    <property type="match status" value="1"/>
</dbReference>
<dbReference type="PANTHER" id="PTHR19384:SF10">
    <property type="entry name" value="NADPH-DEPENDENT DIFLAVIN OXIDOREDUCTASE 1"/>
    <property type="match status" value="1"/>
</dbReference>